<comment type="caution">
    <text evidence="1">The sequence shown here is derived from an EMBL/GenBank/DDBJ whole genome shotgun (WGS) entry which is preliminary data.</text>
</comment>
<evidence type="ECO:0000313" key="2">
    <source>
        <dbReference type="Proteomes" id="UP001642360"/>
    </source>
</evidence>
<dbReference type="EMBL" id="CAUOFW020006192">
    <property type="protein sequence ID" value="CAK9173719.1"/>
    <property type="molecule type" value="Genomic_DNA"/>
</dbReference>
<reference evidence="1 2" key="1">
    <citation type="submission" date="2024-02" db="EMBL/GenBank/DDBJ databases">
        <authorList>
            <person name="Vignale AGUSTIN F."/>
            <person name="Sosa J E."/>
            <person name="Modenutti C."/>
        </authorList>
    </citation>
    <scope>NUCLEOTIDE SEQUENCE [LARGE SCALE GENOMIC DNA]</scope>
</reference>
<sequence>MGDILFGSHTFDAYILSSSYGINLENALPIEGVTKVDTNVLPVEADSDDPDYVLNESIDDTDSDDPSWQYEDLEGDNDDIFNVIVPTTTANCQLGGGR</sequence>
<accession>A0ABC8TX92</accession>
<dbReference type="AlphaFoldDB" id="A0ABC8TX92"/>
<proteinExistence type="predicted"/>
<name>A0ABC8TX92_9AQUA</name>
<keyword evidence="2" id="KW-1185">Reference proteome</keyword>
<evidence type="ECO:0000313" key="1">
    <source>
        <dbReference type="EMBL" id="CAK9173719.1"/>
    </source>
</evidence>
<protein>
    <submittedName>
        <fullName evidence="1">Uncharacterized protein</fullName>
    </submittedName>
</protein>
<dbReference type="Proteomes" id="UP001642360">
    <property type="component" value="Unassembled WGS sequence"/>
</dbReference>
<organism evidence="1 2">
    <name type="scientific">Ilex paraguariensis</name>
    <name type="common">yerba mate</name>
    <dbReference type="NCBI Taxonomy" id="185542"/>
    <lineage>
        <taxon>Eukaryota</taxon>
        <taxon>Viridiplantae</taxon>
        <taxon>Streptophyta</taxon>
        <taxon>Embryophyta</taxon>
        <taxon>Tracheophyta</taxon>
        <taxon>Spermatophyta</taxon>
        <taxon>Magnoliopsida</taxon>
        <taxon>eudicotyledons</taxon>
        <taxon>Gunneridae</taxon>
        <taxon>Pentapetalae</taxon>
        <taxon>asterids</taxon>
        <taxon>campanulids</taxon>
        <taxon>Aquifoliales</taxon>
        <taxon>Aquifoliaceae</taxon>
        <taxon>Ilex</taxon>
    </lineage>
</organism>
<gene>
    <name evidence="1" type="ORF">ILEXP_LOCUS43450</name>
</gene>